<dbReference type="AlphaFoldDB" id="A0A4V2PHE7"/>
<name>A0A4V2PHE7_PSEEN</name>
<dbReference type="RefSeq" id="WP_132429168.1">
    <property type="nucleotide sequence ID" value="NZ_SMFZ01000002.1"/>
</dbReference>
<dbReference type="OrthoDB" id="3262422at2"/>
<gene>
    <name evidence="1" type="ORF">EV378_4385</name>
</gene>
<proteinExistence type="predicted"/>
<protein>
    <recommendedName>
        <fullName evidence="3">Excreted virulence factor EspC (Type VII ESX diderm)</fullName>
    </recommendedName>
</protein>
<dbReference type="EMBL" id="SMFZ01000002">
    <property type="protein sequence ID" value="TCK20426.1"/>
    <property type="molecule type" value="Genomic_DNA"/>
</dbReference>
<dbReference type="Proteomes" id="UP000295560">
    <property type="component" value="Unassembled WGS sequence"/>
</dbReference>
<reference evidence="1 2" key="1">
    <citation type="submission" date="2019-03" db="EMBL/GenBank/DDBJ databases">
        <title>Sequencing the genomes of 1000 actinobacteria strains.</title>
        <authorList>
            <person name="Klenk H.-P."/>
        </authorList>
    </citation>
    <scope>NUCLEOTIDE SEQUENCE [LARGE SCALE GENOMIC DNA]</scope>
    <source>
        <strain evidence="1 2">DSM 44969</strain>
    </source>
</reference>
<sequence>MDDGFHVDVTALTRIADQILDAVRSVGTPVVDGGAEVVGHARLAAGITGFHDRWAAGVADLTGDAREIATRLADCAEAYRRGEQDVAGLVVRAHDPEPRT</sequence>
<evidence type="ECO:0000313" key="2">
    <source>
        <dbReference type="Proteomes" id="UP000295560"/>
    </source>
</evidence>
<accession>A0A4V2PHE7</accession>
<keyword evidence="2" id="KW-1185">Reference proteome</keyword>
<evidence type="ECO:0008006" key="3">
    <source>
        <dbReference type="Google" id="ProtNLM"/>
    </source>
</evidence>
<comment type="caution">
    <text evidence="1">The sequence shown here is derived from an EMBL/GenBank/DDBJ whole genome shotgun (WGS) entry which is preliminary data.</text>
</comment>
<evidence type="ECO:0000313" key="1">
    <source>
        <dbReference type="EMBL" id="TCK20426.1"/>
    </source>
</evidence>
<organism evidence="1 2">
    <name type="scientific">Pseudonocardia endophytica</name>
    <dbReference type="NCBI Taxonomy" id="401976"/>
    <lineage>
        <taxon>Bacteria</taxon>
        <taxon>Bacillati</taxon>
        <taxon>Actinomycetota</taxon>
        <taxon>Actinomycetes</taxon>
        <taxon>Pseudonocardiales</taxon>
        <taxon>Pseudonocardiaceae</taxon>
        <taxon>Pseudonocardia</taxon>
    </lineage>
</organism>